<dbReference type="Proteomes" id="UP000688947">
    <property type="component" value="Unassembled WGS sequence"/>
</dbReference>
<dbReference type="AlphaFoldDB" id="A0A8T1U1B9"/>
<sequence length="49" mass="5285">MTGGTVFGMAAERRLHPHPAPQLETMMVKMTRVMTPGLAELLASVKSCT</sequence>
<protein>
    <submittedName>
        <fullName evidence="1">Uncharacterized protein</fullName>
    </submittedName>
</protein>
<proteinExistence type="predicted"/>
<comment type="caution">
    <text evidence="1">The sequence shown here is derived from an EMBL/GenBank/DDBJ whole genome shotgun (WGS) entry which is preliminary data.</text>
</comment>
<reference evidence="1" key="1">
    <citation type="submission" date="2021-01" db="EMBL/GenBank/DDBJ databases">
        <title>Phytophthora aleatoria, a newly-described species from Pinus radiata is distinct from Phytophthora cactorum isolates based on comparative genomics.</title>
        <authorList>
            <person name="Mcdougal R."/>
            <person name="Panda P."/>
            <person name="Williams N."/>
            <person name="Studholme D.J."/>
        </authorList>
    </citation>
    <scope>NUCLEOTIDE SEQUENCE</scope>
    <source>
        <strain evidence="1">NZFS 3830</strain>
    </source>
</reference>
<dbReference type="EMBL" id="JAENGZ010001185">
    <property type="protein sequence ID" value="KAG6949944.1"/>
    <property type="molecule type" value="Genomic_DNA"/>
</dbReference>
<evidence type="ECO:0000313" key="1">
    <source>
        <dbReference type="EMBL" id="KAG6949944.1"/>
    </source>
</evidence>
<name>A0A8T1U1B9_9STRA</name>
<accession>A0A8T1U1B9</accession>
<gene>
    <name evidence="1" type="ORF">JG687_00014537</name>
</gene>
<organism evidence="1 2">
    <name type="scientific">Phytophthora cactorum</name>
    <dbReference type="NCBI Taxonomy" id="29920"/>
    <lineage>
        <taxon>Eukaryota</taxon>
        <taxon>Sar</taxon>
        <taxon>Stramenopiles</taxon>
        <taxon>Oomycota</taxon>
        <taxon>Peronosporomycetes</taxon>
        <taxon>Peronosporales</taxon>
        <taxon>Peronosporaceae</taxon>
        <taxon>Phytophthora</taxon>
    </lineage>
</organism>
<evidence type="ECO:0000313" key="2">
    <source>
        <dbReference type="Proteomes" id="UP000688947"/>
    </source>
</evidence>